<name>A0A0N8PN70_9GAMM</name>
<evidence type="ECO:0000313" key="2">
    <source>
        <dbReference type="Proteomes" id="UP000183104"/>
    </source>
</evidence>
<gene>
    <name evidence="1" type="ORF">SAMN05661077_2183</name>
</gene>
<reference evidence="2" key="1">
    <citation type="submission" date="2016-10" db="EMBL/GenBank/DDBJ databases">
        <authorList>
            <person name="Varghese N."/>
        </authorList>
    </citation>
    <scope>NUCLEOTIDE SEQUENCE [LARGE SCALE GENOMIC DNA]</scope>
    <source>
        <strain evidence="2">HL 19</strain>
    </source>
</reference>
<organism evidence="1 2">
    <name type="scientific">Thiohalorhabdus denitrificans</name>
    <dbReference type="NCBI Taxonomy" id="381306"/>
    <lineage>
        <taxon>Bacteria</taxon>
        <taxon>Pseudomonadati</taxon>
        <taxon>Pseudomonadota</taxon>
        <taxon>Gammaproteobacteria</taxon>
        <taxon>Thiohalorhabdales</taxon>
        <taxon>Thiohalorhabdaceae</taxon>
        <taxon>Thiohalorhabdus</taxon>
    </lineage>
</organism>
<dbReference type="STRING" id="381306.AN478_05970"/>
<dbReference type="Gene3D" id="2.60.120.560">
    <property type="entry name" value="Exo-inulinase, domain 1"/>
    <property type="match status" value="1"/>
</dbReference>
<keyword evidence="2" id="KW-1185">Reference proteome</keyword>
<dbReference type="RefSeq" id="WP_054965697.1">
    <property type="nucleotide sequence ID" value="NZ_FMUN01000006.1"/>
</dbReference>
<dbReference type="Proteomes" id="UP000183104">
    <property type="component" value="Unassembled WGS sequence"/>
</dbReference>
<accession>A0A0N8PN70</accession>
<sequence>METEHVTEQPEAYDWPFVDAWFGPMSETELEALGHPHFGAWALDRVAEEQALVRREAATGGTASEPYPHPHGLFVYGGHTFQNLMAETVLRSGPGEGGRGGLALIHGEDPESDEILAVTVDWPEQRVALVRFQGEEEEELAAEQVALSRDQWIRLHLRHVGAFPVVWVDGECVLSYEEGGSHRSNSDRRLALLSGSAPGPVFRNLRATELISTD</sequence>
<dbReference type="AlphaFoldDB" id="A0A0N8PN70"/>
<proteinExistence type="predicted"/>
<dbReference type="EMBL" id="FMUN01000006">
    <property type="protein sequence ID" value="SCY46578.1"/>
    <property type="molecule type" value="Genomic_DNA"/>
</dbReference>
<evidence type="ECO:0000313" key="1">
    <source>
        <dbReference type="EMBL" id="SCY46578.1"/>
    </source>
</evidence>
<protein>
    <recommendedName>
        <fullName evidence="3">3-keto-disaccharide hydrolase domain-containing protein</fullName>
    </recommendedName>
</protein>
<evidence type="ECO:0008006" key="3">
    <source>
        <dbReference type="Google" id="ProtNLM"/>
    </source>
</evidence>